<protein>
    <submittedName>
        <fullName evidence="1">Uncharacterized protein</fullName>
    </submittedName>
</protein>
<dbReference type="AlphaFoldDB" id="A0A7J8YHK3"/>
<evidence type="ECO:0000313" key="2">
    <source>
        <dbReference type="Proteomes" id="UP000593577"/>
    </source>
</evidence>
<name>A0A7J8YHK3_GOSAI</name>
<organism evidence="1 2">
    <name type="scientific">Gossypium aridum</name>
    <name type="common">American cotton</name>
    <name type="synonym">Erioxylum aridum</name>
    <dbReference type="NCBI Taxonomy" id="34290"/>
    <lineage>
        <taxon>Eukaryota</taxon>
        <taxon>Viridiplantae</taxon>
        <taxon>Streptophyta</taxon>
        <taxon>Embryophyta</taxon>
        <taxon>Tracheophyta</taxon>
        <taxon>Spermatophyta</taxon>
        <taxon>Magnoliopsida</taxon>
        <taxon>eudicotyledons</taxon>
        <taxon>Gunneridae</taxon>
        <taxon>Pentapetalae</taxon>
        <taxon>rosids</taxon>
        <taxon>malvids</taxon>
        <taxon>Malvales</taxon>
        <taxon>Malvaceae</taxon>
        <taxon>Malvoideae</taxon>
        <taxon>Gossypium</taxon>
    </lineage>
</organism>
<evidence type="ECO:0000313" key="1">
    <source>
        <dbReference type="EMBL" id="MBA0699058.1"/>
    </source>
</evidence>
<sequence length="21" mass="2360">MDEVFASVAETIKNFGVIYIL</sequence>
<accession>A0A7J8YHK3</accession>
<dbReference type="EMBL" id="JABFAA010000013">
    <property type="protein sequence ID" value="MBA0699058.1"/>
    <property type="molecule type" value="Genomic_DNA"/>
</dbReference>
<proteinExistence type="predicted"/>
<comment type="caution">
    <text evidence="1">The sequence shown here is derived from an EMBL/GenBank/DDBJ whole genome shotgun (WGS) entry which is preliminary data.</text>
</comment>
<keyword evidence="2" id="KW-1185">Reference proteome</keyword>
<reference evidence="1 2" key="1">
    <citation type="journal article" date="2019" name="Genome Biol. Evol.">
        <title>Insights into the evolution of the New World diploid cottons (Gossypium, subgenus Houzingenia) based on genome sequencing.</title>
        <authorList>
            <person name="Grover C.E."/>
            <person name="Arick M.A. 2nd"/>
            <person name="Thrash A."/>
            <person name="Conover J.L."/>
            <person name="Sanders W.S."/>
            <person name="Peterson D.G."/>
            <person name="Frelichowski J.E."/>
            <person name="Scheffler J.A."/>
            <person name="Scheffler B.E."/>
            <person name="Wendel J.F."/>
        </authorList>
    </citation>
    <scope>NUCLEOTIDE SEQUENCE [LARGE SCALE GENOMIC DNA]</scope>
    <source>
        <strain evidence="1">185</strain>
        <tissue evidence="1">Leaf</tissue>
    </source>
</reference>
<dbReference type="Proteomes" id="UP000593577">
    <property type="component" value="Unassembled WGS sequence"/>
</dbReference>
<gene>
    <name evidence="1" type="ORF">Goari_000728</name>
</gene>